<evidence type="ECO:0000313" key="13">
    <source>
        <dbReference type="Proteomes" id="UP000007875"/>
    </source>
</evidence>
<name>H2YAW3_CIOSA</name>
<dbReference type="SMART" id="SM00129">
    <property type="entry name" value="KISc"/>
    <property type="match status" value="1"/>
</dbReference>
<keyword evidence="7 10" id="KW-0505">Motor protein</keyword>
<dbReference type="GO" id="GO:0005874">
    <property type="term" value="C:microtubule"/>
    <property type="evidence" value="ECO:0007669"/>
    <property type="project" value="UniProtKB-KW"/>
</dbReference>
<dbReference type="SUPFAM" id="SSF52540">
    <property type="entry name" value="P-loop containing nucleoside triphosphate hydrolases"/>
    <property type="match status" value="1"/>
</dbReference>
<evidence type="ECO:0000256" key="10">
    <source>
        <dbReference type="PROSITE-ProRule" id="PRU00283"/>
    </source>
</evidence>
<evidence type="ECO:0000256" key="7">
    <source>
        <dbReference type="ARBA" id="ARBA00023175"/>
    </source>
</evidence>
<dbReference type="GO" id="GO:0005524">
    <property type="term" value="F:ATP binding"/>
    <property type="evidence" value="ECO:0007669"/>
    <property type="project" value="UniProtKB-UniRule"/>
</dbReference>
<evidence type="ECO:0000256" key="5">
    <source>
        <dbReference type="ARBA" id="ARBA00022840"/>
    </source>
</evidence>
<dbReference type="FunFam" id="3.40.850.10:FF:000034">
    <property type="entry name" value="Kinesin family member 15"/>
    <property type="match status" value="1"/>
</dbReference>
<feature type="binding site" evidence="10">
    <location>
        <begin position="92"/>
        <end position="99"/>
    </location>
    <ligand>
        <name>ATP</name>
        <dbReference type="ChEBI" id="CHEBI:30616"/>
    </ligand>
</feature>
<dbReference type="GO" id="GO:0005829">
    <property type="term" value="C:cytosol"/>
    <property type="evidence" value="ECO:0007669"/>
    <property type="project" value="UniProtKB-ARBA"/>
</dbReference>
<dbReference type="InterPro" id="IPR044986">
    <property type="entry name" value="KIF15/KIN-12"/>
</dbReference>
<reference evidence="12" key="2">
    <citation type="submission" date="2025-08" db="UniProtKB">
        <authorList>
            <consortium name="Ensembl"/>
        </authorList>
    </citation>
    <scope>IDENTIFICATION</scope>
</reference>
<proteinExistence type="inferred from homology"/>
<evidence type="ECO:0000256" key="4">
    <source>
        <dbReference type="ARBA" id="ARBA00022741"/>
    </source>
</evidence>
<dbReference type="PANTHER" id="PTHR37739:SF8">
    <property type="entry name" value="KINESIN-LIKE PROTEIN KIN-12D"/>
    <property type="match status" value="1"/>
</dbReference>
<dbReference type="PRINTS" id="PR00380">
    <property type="entry name" value="KINESINHEAVY"/>
</dbReference>
<dbReference type="InterPro" id="IPR027417">
    <property type="entry name" value="P-loop_NTPase"/>
</dbReference>
<dbReference type="InterPro" id="IPR001752">
    <property type="entry name" value="Kinesin_motor_dom"/>
</dbReference>
<dbReference type="Gene3D" id="3.40.850.10">
    <property type="entry name" value="Kinesin motor domain"/>
    <property type="match status" value="1"/>
</dbReference>
<dbReference type="GO" id="GO:0005819">
    <property type="term" value="C:spindle"/>
    <property type="evidence" value="ECO:0007669"/>
    <property type="project" value="UniProtKB-SubCell"/>
</dbReference>
<dbReference type="OMA" id="ICYKLRY"/>
<evidence type="ECO:0000256" key="1">
    <source>
        <dbReference type="ARBA" id="ARBA00004186"/>
    </source>
</evidence>
<evidence type="ECO:0000256" key="6">
    <source>
        <dbReference type="ARBA" id="ARBA00023054"/>
    </source>
</evidence>
<dbReference type="STRING" id="51511.ENSCSAVP00000002461"/>
<evidence type="ECO:0000256" key="8">
    <source>
        <dbReference type="ARBA" id="ARBA00023212"/>
    </source>
</evidence>
<reference evidence="12" key="3">
    <citation type="submission" date="2025-09" db="UniProtKB">
        <authorList>
            <consortium name="Ensembl"/>
        </authorList>
    </citation>
    <scope>IDENTIFICATION</scope>
</reference>
<dbReference type="eggNOG" id="KOG4280">
    <property type="taxonomic scope" value="Eukaryota"/>
</dbReference>
<keyword evidence="13" id="KW-1185">Reference proteome</keyword>
<accession>H2YAW3</accession>
<evidence type="ECO:0000256" key="3">
    <source>
        <dbReference type="ARBA" id="ARBA00022701"/>
    </source>
</evidence>
<comment type="subcellular location">
    <subcellularLocation>
        <location evidence="1">Cytoplasm</location>
        <location evidence="1">Cytoskeleton</location>
        <location evidence="1">Spindle</location>
    </subcellularLocation>
</comment>
<keyword evidence="4 10" id="KW-0547">Nucleotide-binding</keyword>
<dbReference type="Proteomes" id="UP000007875">
    <property type="component" value="Unassembled WGS sequence"/>
</dbReference>
<dbReference type="GO" id="GO:0005813">
    <property type="term" value="C:centrosome"/>
    <property type="evidence" value="ECO:0007669"/>
    <property type="project" value="UniProtKB-ARBA"/>
</dbReference>
<keyword evidence="3" id="KW-0493">Microtubule</keyword>
<dbReference type="GeneTree" id="ENSGT00940000156463"/>
<protein>
    <recommendedName>
        <fullName evidence="11">Kinesin motor domain-containing protein</fullName>
    </recommendedName>
</protein>
<keyword evidence="6" id="KW-0175">Coiled coil</keyword>
<evidence type="ECO:0000259" key="11">
    <source>
        <dbReference type="PROSITE" id="PS50067"/>
    </source>
</evidence>
<dbReference type="PROSITE" id="PS50067">
    <property type="entry name" value="KINESIN_MOTOR_2"/>
    <property type="match status" value="1"/>
</dbReference>
<keyword evidence="5 10" id="KW-0067">ATP-binding</keyword>
<evidence type="ECO:0000256" key="2">
    <source>
        <dbReference type="ARBA" id="ARBA00022490"/>
    </source>
</evidence>
<dbReference type="PANTHER" id="PTHR37739">
    <property type="entry name" value="KINESIN-LIKE PROTEIN KIN-12D"/>
    <property type="match status" value="1"/>
</dbReference>
<keyword evidence="8" id="KW-0206">Cytoskeleton</keyword>
<organism evidence="12 13">
    <name type="scientific">Ciona savignyi</name>
    <name type="common">Pacific transparent sea squirt</name>
    <dbReference type="NCBI Taxonomy" id="51511"/>
    <lineage>
        <taxon>Eukaryota</taxon>
        <taxon>Metazoa</taxon>
        <taxon>Chordata</taxon>
        <taxon>Tunicata</taxon>
        <taxon>Ascidiacea</taxon>
        <taxon>Phlebobranchia</taxon>
        <taxon>Cionidae</taxon>
        <taxon>Ciona</taxon>
    </lineage>
</organism>
<evidence type="ECO:0000313" key="12">
    <source>
        <dbReference type="Ensembl" id="ENSCSAVP00000002461.1"/>
    </source>
</evidence>
<dbReference type="HOGENOM" id="CLU_001485_2_1_1"/>
<sequence length="476" mass="53350">MTKDVQAGKKLGDSIRVFVRVRPPANNLDSSVCLKVLSDAEISIHQKSCSKEFTYDHVVDQYASQENVFGAVGKRIVEGCVEGYNGTIFAYGQTGSGKTHTMLGPSEDFTNKFPDEKHGVIPRSLEYLFQLIDQKKEMHGEKMEFLCKCSFFEIYQENIYDLLITGAISALHLRESVSRGVFVDGVVEKIVTSAEEAFMVLKTGWNNRHVATTAMNRESSRSHAVFTISIEAKDKTGGVTKVRTSLLNMVDLAGSERQRDTGTSGLRLKEAGTINKSLSVLGNVIMSLVDIENGRERHVPYRDSKLTFLLRDSVGGNARTCLIANVHPNSYFYGETLTTLQFAQRAKMIKNKARVNEDMHGDVVALQTEIKKLKQLLDKSVSTTPLQNPVLNGKYQDLFFDAMLLWKRDQSMVDELKLQLDAKEALVQRGNKALQSSRMIIKFRDSMIKQLKGTSPMDVDERVDLLNSEISTLREQ</sequence>
<keyword evidence="2" id="KW-0963">Cytoplasm</keyword>
<dbReference type="Ensembl" id="ENSCSAVT00000002502.1">
    <property type="protein sequence ID" value="ENSCSAVP00000002461.1"/>
    <property type="gene ID" value="ENSCSAVG00000001454.1"/>
</dbReference>
<reference evidence="13" key="1">
    <citation type="submission" date="2003-08" db="EMBL/GenBank/DDBJ databases">
        <authorList>
            <person name="Birren B."/>
            <person name="Nusbaum C."/>
            <person name="Abebe A."/>
            <person name="Abouelleil A."/>
            <person name="Adekoya E."/>
            <person name="Ait-zahra M."/>
            <person name="Allen N."/>
            <person name="Allen T."/>
            <person name="An P."/>
            <person name="Anderson M."/>
            <person name="Anderson S."/>
            <person name="Arachchi H."/>
            <person name="Armbruster J."/>
            <person name="Bachantsang P."/>
            <person name="Baldwin J."/>
            <person name="Barry A."/>
            <person name="Bayul T."/>
            <person name="Blitshsteyn B."/>
            <person name="Bloom T."/>
            <person name="Blye J."/>
            <person name="Boguslavskiy L."/>
            <person name="Borowsky M."/>
            <person name="Boukhgalter B."/>
            <person name="Brunache A."/>
            <person name="Butler J."/>
            <person name="Calixte N."/>
            <person name="Calvo S."/>
            <person name="Camarata J."/>
            <person name="Campo K."/>
            <person name="Chang J."/>
            <person name="Cheshatsang Y."/>
            <person name="Citroen M."/>
            <person name="Collymore A."/>
            <person name="Considine T."/>
            <person name="Cook A."/>
            <person name="Cooke P."/>
            <person name="Corum B."/>
            <person name="Cuomo C."/>
            <person name="David R."/>
            <person name="Dawoe T."/>
            <person name="Degray S."/>
            <person name="Dodge S."/>
            <person name="Dooley K."/>
            <person name="Dorje P."/>
            <person name="Dorjee K."/>
            <person name="Dorris L."/>
            <person name="Duffey N."/>
            <person name="Dupes A."/>
            <person name="Elkins T."/>
            <person name="Engels R."/>
            <person name="Erickson J."/>
            <person name="Farina A."/>
            <person name="Faro S."/>
            <person name="Ferreira P."/>
            <person name="Fischer H."/>
            <person name="Fitzgerald M."/>
            <person name="Foley K."/>
            <person name="Gage D."/>
            <person name="Galagan J."/>
            <person name="Gearin G."/>
            <person name="Gnerre S."/>
            <person name="Gnirke A."/>
            <person name="Goyette A."/>
            <person name="Graham J."/>
            <person name="Grandbois E."/>
            <person name="Gyaltsen K."/>
            <person name="Hafez N."/>
            <person name="Hagopian D."/>
            <person name="Hagos B."/>
            <person name="Hall J."/>
            <person name="Hatcher B."/>
            <person name="Heller A."/>
            <person name="Higgins H."/>
            <person name="Honan T."/>
            <person name="Horn A."/>
            <person name="Houde N."/>
            <person name="Hughes L."/>
            <person name="Hulme W."/>
            <person name="Husby E."/>
            <person name="Iliev I."/>
            <person name="Jaffe D."/>
            <person name="Jones C."/>
            <person name="Kamal M."/>
            <person name="Kamat A."/>
            <person name="Kamvysselis M."/>
            <person name="Karlsson E."/>
            <person name="Kells C."/>
            <person name="Kieu A."/>
            <person name="Kisner P."/>
            <person name="Kodira C."/>
            <person name="Kulbokas E."/>
            <person name="Labutti K."/>
            <person name="Lama D."/>
            <person name="Landers T."/>
            <person name="Leger J."/>
            <person name="Levine S."/>
            <person name="Lewis D."/>
            <person name="Lewis T."/>
            <person name="Lindblad-toh K."/>
            <person name="Liu X."/>
            <person name="Lokyitsang T."/>
            <person name="Lokyitsang Y."/>
            <person name="Lucien O."/>
            <person name="Lui A."/>
            <person name="Ma L.J."/>
            <person name="Mabbitt R."/>
            <person name="Macdonald J."/>
            <person name="Maclean C."/>
            <person name="Major J."/>
            <person name="Manning J."/>
            <person name="Marabella R."/>
            <person name="Maru K."/>
            <person name="Matthews C."/>
            <person name="Mauceli E."/>
            <person name="Mccarthy M."/>
            <person name="Mcdonough S."/>
            <person name="Mcghee T."/>
            <person name="Meldrim J."/>
            <person name="Meneus L."/>
            <person name="Mesirov J."/>
            <person name="Mihalev A."/>
            <person name="Mihova T."/>
            <person name="Mikkelsen T."/>
            <person name="Mlenga V."/>
            <person name="Moru K."/>
            <person name="Mozes J."/>
            <person name="Mulrain L."/>
            <person name="Munson G."/>
            <person name="Naylor J."/>
            <person name="Newes C."/>
            <person name="Nguyen C."/>
            <person name="Nguyen N."/>
            <person name="Nguyen T."/>
            <person name="Nicol R."/>
            <person name="Nielsen C."/>
            <person name="Nizzari M."/>
            <person name="Norbu C."/>
            <person name="Norbu N."/>
            <person name="O'donnell P."/>
            <person name="Okoawo O."/>
            <person name="O'leary S."/>
            <person name="Omotosho B."/>
            <person name="O'neill K."/>
            <person name="Osman S."/>
            <person name="Parker S."/>
            <person name="Perrin D."/>
            <person name="Phunkhang P."/>
            <person name="Piqani B."/>
            <person name="Purcell S."/>
            <person name="Rachupka T."/>
            <person name="Ramasamy U."/>
            <person name="Rameau R."/>
            <person name="Ray V."/>
            <person name="Raymond C."/>
            <person name="Retta R."/>
            <person name="Richardson S."/>
            <person name="Rise C."/>
            <person name="Rodriguez J."/>
            <person name="Rogers J."/>
            <person name="Rogov P."/>
            <person name="Rutman M."/>
            <person name="Schupbach R."/>
            <person name="Seaman C."/>
            <person name="Settipalli S."/>
            <person name="Sharpe T."/>
            <person name="Sheridan J."/>
            <person name="Sherpa N."/>
            <person name="Shi J."/>
            <person name="Smirnov S."/>
            <person name="Smith C."/>
            <person name="Sougnez C."/>
            <person name="Spencer B."/>
            <person name="Stalker J."/>
            <person name="Stange-thomann N."/>
            <person name="Stavropoulos S."/>
            <person name="Stetson K."/>
            <person name="Stone C."/>
            <person name="Stone S."/>
            <person name="Stubbs M."/>
            <person name="Talamas J."/>
            <person name="Tchuinga P."/>
            <person name="Tenzing P."/>
            <person name="Tesfaye S."/>
            <person name="Theodore J."/>
            <person name="Thoulutsang Y."/>
            <person name="Topham K."/>
            <person name="Towey S."/>
            <person name="Tsamla T."/>
            <person name="Tsomo N."/>
            <person name="Vallee D."/>
            <person name="Vassiliev H."/>
            <person name="Venkataraman V."/>
            <person name="Vinson J."/>
            <person name="Vo A."/>
            <person name="Wade C."/>
            <person name="Wang S."/>
            <person name="Wangchuk T."/>
            <person name="Wangdi T."/>
            <person name="Whittaker C."/>
            <person name="Wilkinson J."/>
            <person name="Wu Y."/>
            <person name="Wyman D."/>
            <person name="Yadav S."/>
            <person name="Yang S."/>
            <person name="Yang X."/>
            <person name="Yeager S."/>
            <person name="Yee E."/>
            <person name="Young G."/>
            <person name="Zainoun J."/>
            <person name="Zembeck L."/>
            <person name="Zimmer A."/>
            <person name="Zody M."/>
            <person name="Lander E."/>
        </authorList>
    </citation>
    <scope>NUCLEOTIDE SEQUENCE [LARGE SCALE GENOMIC DNA]</scope>
</reference>
<comment type="similarity">
    <text evidence="9">Belongs to the TRAFAC class myosin-kinesin ATPase superfamily. Kinesin family. KIN-12 subfamily.</text>
</comment>
<feature type="domain" description="Kinesin motor" evidence="11">
    <location>
        <begin position="14"/>
        <end position="349"/>
    </location>
</feature>
<dbReference type="GO" id="GO:0007018">
    <property type="term" value="P:microtubule-based movement"/>
    <property type="evidence" value="ECO:0007669"/>
    <property type="project" value="InterPro"/>
</dbReference>
<dbReference type="InterPro" id="IPR036961">
    <property type="entry name" value="Kinesin_motor_dom_sf"/>
</dbReference>
<dbReference type="InParanoid" id="H2YAW3"/>
<dbReference type="GO" id="GO:0008017">
    <property type="term" value="F:microtubule binding"/>
    <property type="evidence" value="ECO:0007669"/>
    <property type="project" value="InterPro"/>
</dbReference>
<dbReference type="GO" id="GO:0000278">
    <property type="term" value="P:mitotic cell cycle"/>
    <property type="evidence" value="ECO:0007669"/>
    <property type="project" value="UniProtKB-ARBA"/>
</dbReference>
<dbReference type="AlphaFoldDB" id="H2YAW3"/>
<dbReference type="Pfam" id="PF00225">
    <property type="entry name" value="Kinesin"/>
    <property type="match status" value="1"/>
</dbReference>
<evidence type="ECO:0000256" key="9">
    <source>
        <dbReference type="ARBA" id="ARBA00034488"/>
    </source>
</evidence>
<dbReference type="GO" id="GO:0003777">
    <property type="term" value="F:microtubule motor activity"/>
    <property type="evidence" value="ECO:0007669"/>
    <property type="project" value="InterPro"/>
</dbReference>